<dbReference type="CDD" id="cd22786">
    <property type="entry name" value="DPBB_YuiC-like"/>
    <property type="match status" value="1"/>
</dbReference>
<feature type="chain" id="PRO_5040101255" evidence="2">
    <location>
        <begin position="26"/>
        <end position="219"/>
    </location>
</feature>
<proteinExistence type="predicted"/>
<evidence type="ECO:0000256" key="2">
    <source>
        <dbReference type="SAM" id="SignalP"/>
    </source>
</evidence>
<dbReference type="PANTHER" id="PTHR39160:SF4">
    <property type="entry name" value="RESUSCITATION-PROMOTING FACTOR RPFB"/>
    <property type="match status" value="1"/>
</dbReference>
<gene>
    <name evidence="5" type="ORF">CUU63_04650</name>
    <name evidence="4" type="ORF">MOF03_19220</name>
</gene>
<dbReference type="RefSeq" id="WP_095713993.1">
    <property type="nucleotide sequence ID" value="NZ_CP065858.1"/>
</dbReference>
<dbReference type="EMBL" id="PGUV01000002">
    <property type="protein sequence ID" value="PLS09306.1"/>
    <property type="molecule type" value="Genomic_DNA"/>
</dbReference>
<evidence type="ECO:0000313" key="5">
    <source>
        <dbReference type="EMBL" id="PLS09306.1"/>
    </source>
</evidence>
<dbReference type="GO" id="GO:0004553">
    <property type="term" value="F:hydrolase activity, hydrolyzing O-glycosyl compounds"/>
    <property type="evidence" value="ECO:0007669"/>
    <property type="project" value="InterPro"/>
</dbReference>
<sequence length="219" mass="24402">MMLKMIRRLLMACLFLLAFATTYLAISGVEAKDLSKWVQENNEKHSKNTGLTLKALQQKNEKTMSAAAKAKDKPLEEAFDWNQYPARKVTATGYTAGVESTGKKPGDPLYGLTYSGVKVKRDLYSTVAADPSVFPIGTILFIPNYGLGVVADTGSAIKGNRIDLYFETVHDVYNEWGKKTLDVYVIKKGTGKVTEDELVKLNETKSLQVFRNQYKTVKE</sequence>
<feature type="signal peptide" evidence="2">
    <location>
        <begin position="1"/>
        <end position="25"/>
    </location>
</feature>
<dbReference type="Proteomes" id="UP001073053">
    <property type="component" value="Unassembled WGS sequence"/>
</dbReference>
<reference evidence="4" key="2">
    <citation type="submission" date="2022-02" db="EMBL/GenBank/DDBJ databases">
        <title>Crop Bioprotection Bacillus Genome Sequencing.</title>
        <authorList>
            <person name="Dunlap C."/>
        </authorList>
    </citation>
    <scope>NUCLEOTIDE SEQUENCE</scope>
    <source>
        <strain evidence="4">EC49O2N-C10</strain>
    </source>
</reference>
<comment type="caution">
    <text evidence="5">The sequence shown here is derived from an EMBL/GenBank/DDBJ whole genome shotgun (WGS) entry which is preliminary data.</text>
</comment>
<name>A0A9Q6F3D1_9BACI</name>
<evidence type="ECO:0000259" key="3">
    <source>
        <dbReference type="Pfam" id="PF06725"/>
    </source>
</evidence>
<reference evidence="5 6" key="1">
    <citation type="submission" date="2017-12" db="EMBL/GenBank/DDBJ databases">
        <title>Comparative Functional Genomics of Dry Heat Resistant strains isolated from the Viking Spacecraft.</title>
        <authorList>
            <person name="Seuylemezian A."/>
            <person name="Cooper K."/>
            <person name="Vaishampayan P."/>
        </authorList>
    </citation>
    <scope>NUCLEOTIDE SEQUENCE [LARGE SCALE GENOMIC DNA]</scope>
    <source>
        <strain evidence="5 6">V48-19</strain>
    </source>
</reference>
<dbReference type="GO" id="GO:0019867">
    <property type="term" value="C:outer membrane"/>
    <property type="evidence" value="ECO:0007669"/>
    <property type="project" value="InterPro"/>
</dbReference>
<evidence type="ECO:0000313" key="6">
    <source>
        <dbReference type="Proteomes" id="UP000234803"/>
    </source>
</evidence>
<dbReference type="EMBL" id="JALAWA010000015">
    <property type="protein sequence ID" value="MCY9186741.1"/>
    <property type="molecule type" value="Genomic_DNA"/>
</dbReference>
<dbReference type="InterPro" id="IPR010611">
    <property type="entry name" value="3D_dom"/>
</dbReference>
<evidence type="ECO:0000313" key="4">
    <source>
        <dbReference type="EMBL" id="MCY9186741.1"/>
    </source>
</evidence>
<protein>
    <submittedName>
        <fullName evidence="4">3D domain-containing protein</fullName>
    </submittedName>
</protein>
<organism evidence="5 6">
    <name type="scientific">Bacillus halotolerans</name>
    <dbReference type="NCBI Taxonomy" id="260554"/>
    <lineage>
        <taxon>Bacteria</taxon>
        <taxon>Bacillati</taxon>
        <taxon>Bacillota</taxon>
        <taxon>Bacilli</taxon>
        <taxon>Bacillales</taxon>
        <taxon>Bacillaceae</taxon>
        <taxon>Bacillus</taxon>
    </lineage>
</organism>
<dbReference type="Pfam" id="PF06725">
    <property type="entry name" value="3D"/>
    <property type="match status" value="1"/>
</dbReference>
<dbReference type="InterPro" id="IPR036908">
    <property type="entry name" value="RlpA-like_sf"/>
</dbReference>
<dbReference type="SUPFAM" id="SSF50685">
    <property type="entry name" value="Barwin-like endoglucanases"/>
    <property type="match status" value="1"/>
</dbReference>
<dbReference type="GO" id="GO:0009254">
    <property type="term" value="P:peptidoglycan turnover"/>
    <property type="evidence" value="ECO:0007669"/>
    <property type="project" value="InterPro"/>
</dbReference>
<keyword evidence="1 2" id="KW-0732">Signal</keyword>
<feature type="domain" description="3D" evidence="3">
    <location>
        <begin position="125"/>
        <end position="186"/>
    </location>
</feature>
<dbReference type="AlphaFoldDB" id="A0A9Q6F3D1"/>
<dbReference type="Gene3D" id="2.40.40.10">
    <property type="entry name" value="RlpA-like domain"/>
    <property type="match status" value="1"/>
</dbReference>
<accession>A0A9Q6F3D1</accession>
<dbReference type="Proteomes" id="UP000234803">
    <property type="component" value="Unassembled WGS sequence"/>
</dbReference>
<dbReference type="PANTHER" id="PTHR39160">
    <property type="entry name" value="CELL WALL-BINDING PROTEIN YOCH"/>
    <property type="match status" value="1"/>
</dbReference>
<dbReference type="InterPro" id="IPR051933">
    <property type="entry name" value="Resuscitation_pf_RpfB"/>
</dbReference>
<evidence type="ECO:0000256" key="1">
    <source>
        <dbReference type="ARBA" id="ARBA00022729"/>
    </source>
</evidence>